<accession>A0ABP0S578</accession>
<dbReference type="CDD" id="cd20071">
    <property type="entry name" value="SET_SMYD"/>
    <property type="match status" value="1"/>
</dbReference>
<comment type="caution">
    <text evidence="1">The sequence shown here is derived from an EMBL/GenBank/DDBJ whole genome shotgun (WGS) entry which is preliminary data.</text>
</comment>
<sequence>MRLHCFIQSSQSSHSGLPLQVLGAPKIGKPCRLQRSWGHLQVLSCATAARELQCRVVRRRSDVSKVSKAKARNYRRQNDVVDSIDYKSNKISVHAVGKKGLGVIATSSIKCGDLLLEEAPLLIFQKQSFDVLFGDLQDVLVDDTSFDHWEESLTETLQSKCDEEVRAQFWDLADTCCAKDKTALGIARTNAIGLSDESAGLFLLLSRFNHSCKPNVHNSWQEDRGVQVLKATRDISEGEELCISYLSFLNLCAPTRERLGELSDRFGFDCLCEACSRVQSESDWRRERLSQLCEAFSRDEARNHATATNDSEDGVILLRLKKRMPLFFEVKEEEMSRISAEASQMRGPNEAKRDGLEDFVESMNMRDGLRETTDLIEQEFAGNPAALSLIFFGAFRRAAGVGRKSAAKSLAKAAWKATVASEGSSWRAELLKTLASDGKP</sequence>
<dbReference type="SMART" id="SM00317">
    <property type="entry name" value="SET"/>
    <property type="match status" value="1"/>
</dbReference>
<evidence type="ECO:0000313" key="2">
    <source>
        <dbReference type="Proteomes" id="UP001642464"/>
    </source>
</evidence>
<dbReference type="Pfam" id="PF00856">
    <property type="entry name" value="SET"/>
    <property type="match status" value="1"/>
</dbReference>
<protein>
    <submittedName>
        <fullName evidence="1">SET domain-containing protein 5</fullName>
    </submittedName>
</protein>
<name>A0ABP0S578_9DINO</name>
<dbReference type="PROSITE" id="PS50280">
    <property type="entry name" value="SET"/>
    <property type="match status" value="1"/>
</dbReference>
<dbReference type="Gene3D" id="2.170.270.10">
    <property type="entry name" value="SET domain"/>
    <property type="match status" value="1"/>
</dbReference>
<gene>
    <name evidence="1" type="ORF">SCF082_LOCUS50057</name>
</gene>
<keyword evidence="2" id="KW-1185">Reference proteome</keyword>
<dbReference type="PANTHER" id="PTHR47332:SF2">
    <property type="entry name" value="SET-6"/>
    <property type="match status" value="1"/>
</dbReference>
<dbReference type="InterPro" id="IPR046341">
    <property type="entry name" value="SET_dom_sf"/>
</dbReference>
<dbReference type="EMBL" id="CAXAMM010042918">
    <property type="protein sequence ID" value="CAK9107527.1"/>
    <property type="molecule type" value="Genomic_DNA"/>
</dbReference>
<dbReference type="SUPFAM" id="SSF82199">
    <property type="entry name" value="SET domain"/>
    <property type="match status" value="1"/>
</dbReference>
<dbReference type="InterPro" id="IPR001214">
    <property type="entry name" value="SET_dom"/>
</dbReference>
<reference evidence="1 2" key="1">
    <citation type="submission" date="2024-02" db="EMBL/GenBank/DDBJ databases">
        <authorList>
            <person name="Chen Y."/>
            <person name="Shah S."/>
            <person name="Dougan E. K."/>
            <person name="Thang M."/>
            <person name="Chan C."/>
        </authorList>
    </citation>
    <scope>NUCLEOTIDE SEQUENCE [LARGE SCALE GENOMIC DNA]</scope>
</reference>
<proteinExistence type="predicted"/>
<organism evidence="1 2">
    <name type="scientific">Durusdinium trenchii</name>
    <dbReference type="NCBI Taxonomy" id="1381693"/>
    <lineage>
        <taxon>Eukaryota</taxon>
        <taxon>Sar</taxon>
        <taxon>Alveolata</taxon>
        <taxon>Dinophyceae</taxon>
        <taxon>Suessiales</taxon>
        <taxon>Symbiodiniaceae</taxon>
        <taxon>Durusdinium</taxon>
    </lineage>
</organism>
<evidence type="ECO:0000313" key="1">
    <source>
        <dbReference type="EMBL" id="CAK9107527.1"/>
    </source>
</evidence>
<dbReference type="Proteomes" id="UP001642464">
    <property type="component" value="Unassembled WGS sequence"/>
</dbReference>
<dbReference type="InterPro" id="IPR053185">
    <property type="entry name" value="SET_domain_protein"/>
</dbReference>
<dbReference type="PANTHER" id="PTHR47332">
    <property type="entry name" value="SET DOMAIN-CONTAINING PROTEIN 5"/>
    <property type="match status" value="1"/>
</dbReference>